<dbReference type="OrthoDB" id="8850354at2"/>
<evidence type="ECO:0000256" key="1">
    <source>
        <dbReference type="SAM" id="MobiDB-lite"/>
    </source>
</evidence>
<keyword evidence="5" id="KW-1185">Reference proteome</keyword>
<name>A0A9X8D2Y4_9BURK</name>
<gene>
    <name evidence="4" type="ORF">D3H34_19900</name>
</gene>
<dbReference type="AlphaFoldDB" id="A0A9X8D2Y4"/>
<proteinExistence type="predicted"/>
<evidence type="ECO:0000313" key="5">
    <source>
        <dbReference type="Proteomes" id="UP000265619"/>
    </source>
</evidence>
<dbReference type="EMBL" id="QXMN01000026">
    <property type="protein sequence ID" value="RIX77223.1"/>
    <property type="molecule type" value="Genomic_DNA"/>
</dbReference>
<protein>
    <submittedName>
        <fullName evidence="4">DUF4124 domain-containing protein</fullName>
    </submittedName>
</protein>
<keyword evidence="2" id="KW-0732">Signal</keyword>
<feature type="region of interest" description="Disordered" evidence="1">
    <location>
        <begin position="60"/>
        <end position="177"/>
    </location>
</feature>
<evidence type="ECO:0000259" key="3">
    <source>
        <dbReference type="Pfam" id="PF13511"/>
    </source>
</evidence>
<feature type="compositionally biased region" description="Pro residues" evidence="1">
    <location>
        <begin position="101"/>
        <end position="110"/>
    </location>
</feature>
<dbReference type="Pfam" id="PF13511">
    <property type="entry name" value="DUF4124"/>
    <property type="match status" value="1"/>
</dbReference>
<feature type="domain" description="DUF4124" evidence="3">
    <location>
        <begin position="35"/>
        <end position="87"/>
    </location>
</feature>
<feature type="chain" id="PRO_5040838625" evidence="2">
    <location>
        <begin position="45"/>
        <end position="177"/>
    </location>
</feature>
<evidence type="ECO:0000256" key="2">
    <source>
        <dbReference type="SAM" id="SignalP"/>
    </source>
</evidence>
<accession>A0A9X8D2Y4</accession>
<feature type="compositionally biased region" description="Basic and acidic residues" evidence="1">
    <location>
        <begin position="86"/>
        <end position="96"/>
    </location>
</feature>
<comment type="caution">
    <text evidence="4">The sequence shown here is derived from an EMBL/GenBank/DDBJ whole genome shotgun (WGS) entry which is preliminary data.</text>
</comment>
<sequence length="177" mass="19197">MRHRTFFCLFARPRTVTTSVFMRTPTILSVSLLWLAVAAPTVQAEVVRCTDADGRIVYTDGACPPGTRQSRQLRIDEPPPAPSRAPGEEAEPRRPEYAAPSAPPPQPAPSGPAIIPRHPVGEAPAIDPAPTYIWSGDPYYGPPRPGYHPRPPRPPHDPGPPPGQRPCNLAGIKRNNC</sequence>
<dbReference type="Proteomes" id="UP000265619">
    <property type="component" value="Unassembled WGS sequence"/>
</dbReference>
<evidence type="ECO:0000313" key="4">
    <source>
        <dbReference type="EMBL" id="RIX77223.1"/>
    </source>
</evidence>
<feature type="compositionally biased region" description="Pro residues" evidence="1">
    <location>
        <begin position="140"/>
        <end position="149"/>
    </location>
</feature>
<dbReference type="InterPro" id="IPR025392">
    <property type="entry name" value="DUF4124"/>
</dbReference>
<feature type="signal peptide" evidence="2">
    <location>
        <begin position="1"/>
        <end position="44"/>
    </location>
</feature>
<organism evidence="4 5">
    <name type="scientific">Acidovorax cavernicola</name>
    <dbReference type="NCBI Taxonomy" id="1675792"/>
    <lineage>
        <taxon>Bacteria</taxon>
        <taxon>Pseudomonadati</taxon>
        <taxon>Pseudomonadota</taxon>
        <taxon>Betaproteobacteria</taxon>
        <taxon>Burkholderiales</taxon>
        <taxon>Comamonadaceae</taxon>
        <taxon>Acidovorax</taxon>
    </lineage>
</organism>
<reference evidence="4 5" key="1">
    <citation type="submission" date="2018-09" db="EMBL/GenBank/DDBJ databases">
        <title>Acidovorax cavernicola nov. sp. isolated from Gruta de las Maravillas (Aracena, Spain).</title>
        <authorList>
            <person name="Jurado V."/>
            <person name="Gutierrez-Patricio S."/>
            <person name="Gonzalez-Pimentel J.L."/>
            <person name="Miller A.Z."/>
            <person name="Laiz L."/>
            <person name="Saiz-Jimenez C."/>
        </authorList>
    </citation>
    <scope>NUCLEOTIDE SEQUENCE [LARGE SCALE GENOMIC DNA]</scope>
    <source>
        <strain evidence="4 5">1011MAR4D40.2</strain>
    </source>
</reference>